<dbReference type="GO" id="GO:0006644">
    <property type="term" value="P:phospholipid metabolic process"/>
    <property type="evidence" value="ECO:0007669"/>
    <property type="project" value="TreeGrafter"/>
</dbReference>
<comment type="caution">
    <text evidence="3">The sequence shown here is derived from an EMBL/GenBank/DDBJ whole genome shotgun (WGS) entry which is preliminary data.</text>
</comment>
<evidence type="ECO:0000313" key="4">
    <source>
        <dbReference type="Proteomes" id="UP000810252"/>
    </source>
</evidence>
<dbReference type="GO" id="GO:0070291">
    <property type="term" value="P:N-acylethanolamine metabolic process"/>
    <property type="evidence" value="ECO:0007669"/>
    <property type="project" value="TreeGrafter"/>
</dbReference>
<feature type="chain" id="PRO_5038746026" evidence="1">
    <location>
        <begin position="26"/>
        <end position="312"/>
    </location>
</feature>
<reference evidence="3" key="1">
    <citation type="submission" date="2020-10" db="EMBL/GenBank/DDBJ databases">
        <authorList>
            <person name="Gilroy R."/>
        </authorList>
    </citation>
    <scope>NUCLEOTIDE SEQUENCE</scope>
    <source>
        <strain evidence="3">20514</strain>
    </source>
</reference>
<accession>A0A9D9EIU1</accession>
<sequence length="312" mass="34710">MKTLVKFLFALAVLAAVLSCTQSNGLQYATRTEKILAEINDPESDYVAVISHRGDWRNYPENSIPAIESVIRMGADMVEIDVSMTRDSVLVLCHDNTIDRTTNGKGRVSDITYDSLMTFNLKRAHNVVIDTLKMPTLKEALLCCKDRILVNVDKAYDYYDMVIALTEELGVTGQVLMKGKSSVGKVREDMAKHDTNLLYMPVIDINKPSGQALFAEYQEKGVVPMAYEVCWTRPGRELDECVAAIHRTGSKLWVNTLWPSLCGGPGNDDDAAFAAADPGDVYGKYVDMGVSMIQTDRPELLLEYLRSIGRHD</sequence>
<reference evidence="3" key="2">
    <citation type="journal article" date="2021" name="PeerJ">
        <title>Extensive microbial diversity within the chicken gut microbiome revealed by metagenomics and culture.</title>
        <authorList>
            <person name="Gilroy R."/>
            <person name="Ravi A."/>
            <person name="Getino M."/>
            <person name="Pursley I."/>
            <person name="Horton D.L."/>
            <person name="Alikhan N.F."/>
            <person name="Baker D."/>
            <person name="Gharbi K."/>
            <person name="Hall N."/>
            <person name="Watson M."/>
            <person name="Adriaenssens E.M."/>
            <person name="Foster-Nyarko E."/>
            <person name="Jarju S."/>
            <person name="Secka A."/>
            <person name="Antonio M."/>
            <person name="Oren A."/>
            <person name="Chaudhuri R.R."/>
            <person name="La Ragione R."/>
            <person name="Hildebrand F."/>
            <person name="Pallen M.J."/>
        </authorList>
    </citation>
    <scope>NUCLEOTIDE SEQUENCE</scope>
    <source>
        <strain evidence="3">20514</strain>
    </source>
</reference>
<evidence type="ECO:0000313" key="3">
    <source>
        <dbReference type="EMBL" id="MBO8448273.1"/>
    </source>
</evidence>
<dbReference type="PROSITE" id="PS51704">
    <property type="entry name" value="GP_PDE"/>
    <property type="match status" value="1"/>
</dbReference>
<dbReference type="Pfam" id="PF03009">
    <property type="entry name" value="GDPD"/>
    <property type="match status" value="1"/>
</dbReference>
<keyword evidence="1" id="KW-0732">Signal</keyword>
<dbReference type="Pfam" id="PF16387">
    <property type="entry name" value="DUF4996"/>
    <property type="match status" value="1"/>
</dbReference>
<feature type="domain" description="GP-PDE" evidence="2">
    <location>
        <begin position="47"/>
        <end position="305"/>
    </location>
</feature>
<dbReference type="GO" id="GO:0008889">
    <property type="term" value="F:glycerophosphodiester phosphodiesterase activity"/>
    <property type="evidence" value="ECO:0007669"/>
    <property type="project" value="TreeGrafter"/>
</dbReference>
<evidence type="ECO:0000256" key="1">
    <source>
        <dbReference type="SAM" id="SignalP"/>
    </source>
</evidence>
<dbReference type="SUPFAM" id="SSF51695">
    <property type="entry name" value="PLC-like phosphodiesterases"/>
    <property type="match status" value="1"/>
</dbReference>
<dbReference type="PROSITE" id="PS51257">
    <property type="entry name" value="PROKAR_LIPOPROTEIN"/>
    <property type="match status" value="1"/>
</dbReference>
<dbReference type="CDD" id="cd08566">
    <property type="entry name" value="GDPD_AtGDE_like"/>
    <property type="match status" value="1"/>
</dbReference>
<evidence type="ECO:0000259" key="2">
    <source>
        <dbReference type="PROSITE" id="PS51704"/>
    </source>
</evidence>
<dbReference type="GO" id="GO:0006580">
    <property type="term" value="P:ethanolamine metabolic process"/>
    <property type="evidence" value="ECO:0007669"/>
    <property type="project" value="TreeGrafter"/>
</dbReference>
<dbReference type="InterPro" id="IPR032160">
    <property type="entry name" value="DUF4996"/>
</dbReference>
<proteinExistence type="predicted"/>
<dbReference type="InterPro" id="IPR030395">
    <property type="entry name" value="GP_PDE_dom"/>
</dbReference>
<dbReference type="InterPro" id="IPR017946">
    <property type="entry name" value="PLC-like_Pdiesterase_TIM-brl"/>
</dbReference>
<dbReference type="Proteomes" id="UP000810252">
    <property type="component" value="Unassembled WGS sequence"/>
</dbReference>
<organism evidence="3 4">
    <name type="scientific">Candidatus Cryptobacteroides merdigallinarum</name>
    <dbReference type="NCBI Taxonomy" id="2840770"/>
    <lineage>
        <taxon>Bacteria</taxon>
        <taxon>Pseudomonadati</taxon>
        <taxon>Bacteroidota</taxon>
        <taxon>Bacteroidia</taxon>
        <taxon>Bacteroidales</taxon>
        <taxon>Candidatus Cryptobacteroides</taxon>
    </lineage>
</organism>
<dbReference type="PANTHER" id="PTHR46320:SF1">
    <property type="entry name" value="GLYCEROPHOSPHODIESTER PHOSPHODIESTERASE 1"/>
    <property type="match status" value="1"/>
</dbReference>
<feature type="signal peptide" evidence="1">
    <location>
        <begin position="1"/>
        <end position="25"/>
    </location>
</feature>
<dbReference type="AlphaFoldDB" id="A0A9D9EIU1"/>
<dbReference type="GO" id="GO:0005886">
    <property type="term" value="C:plasma membrane"/>
    <property type="evidence" value="ECO:0007669"/>
    <property type="project" value="TreeGrafter"/>
</dbReference>
<name>A0A9D9EIU1_9BACT</name>
<dbReference type="Gene3D" id="3.20.20.190">
    <property type="entry name" value="Phosphatidylinositol (PI) phosphodiesterase"/>
    <property type="match status" value="1"/>
</dbReference>
<gene>
    <name evidence="3" type="ORF">IAC29_03250</name>
</gene>
<dbReference type="EMBL" id="JADIMQ010000048">
    <property type="protein sequence ID" value="MBO8448273.1"/>
    <property type="molecule type" value="Genomic_DNA"/>
</dbReference>
<dbReference type="PANTHER" id="PTHR46320">
    <property type="entry name" value="GLYCEROPHOSPHODIESTER PHOSPHODIESTERASE 1"/>
    <property type="match status" value="1"/>
</dbReference>
<protein>
    <submittedName>
        <fullName evidence="3">Glycerophosphodiester phosphodiesterase family protein</fullName>
    </submittedName>
</protein>